<feature type="non-terminal residue" evidence="2">
    <location>
        <position position="158"/>
    </location>
</feature>
<feature type="compositionally biased region" description="Basic and acidic residues" evidence="1">
    <location>
        <begin position="123"/>
        <end position="133"/>
    </location>
</feature>
<gene>
    <name evidence="2" type="ORF">ALEPTO_LOCUS5252</name>
</gene>
<evidence type="ECO:0000256" key="1">
    <source>
        <dbReference type="SAM" id="MobiDB-lite"/>
    </source>
</evidence>
<protein>
    <submittedName>
        <fullName evidence="2">10795_t:CDS:1</fullName>
    </submittedName>
</protein>
<evidence type="ECO:0000313" key="3">
    <source>
        <dbReference type="Proteomes" id="UP000789508"/>
    </source>
</evidence>
<comment type="caution">
    <text evidence="2">The sequence shown here is derived from an EMBL/GenBank/DDBJ whole genome shotgun (WGS) entry which is preliminary data.</text>
</comment>
<sequence>TSLSAGHVGKITGFRSQLNSNADDNNIRKDLPACMLQHWNLKSFQRIALQHADEILEIIMSLKKRERTLCYFNPEYLNKKVIEAIVVIPPKVGPIIEYSEAYHNRKEPTVLSKKVHETRASFQMEKKQRHGSDDPVQPSTANASTLEREKFSKAIKRI</sequence>
<dbReference type="AlphaFoldDB" id="A0A9N9ARN6"/>
<dbReference type="OrthoDB" id="6159137at2759"/>
<keyword evidence="3" id="KW-1185">Reference proteome</keyword>
<feature type="region of interest" description="Disordered" evidence="1">
    <location>
        <begin position="123"/>
        <end position="145"/>
    </location>
</feature>
<evidence type="ECO:0000313" key="2">
    <source>
        <dbReference type="EMBL" id="CAG8537651.1"/>
    </source>
</evidence>
<accession>A0A9N9ARN6</accession>
<name>A0A9N9ARN6_9GLOM</name>
<dbReference type="EMBL" id="CAJVPS010001428">
    <property type="protein sequence ID" value="CAG8537651.1"/>
    <property type="molecule type" value="Genomic_DNA"/>
</dbReference>
<reference evidence="2" key="1">
    <citation type="submission" date="2021-06" db="EMBL/GenBank/DDBJ databases">
        <authorList>
            <person name="Kallberg Y."/>
            <person name="Tangrot J."/>
            <person name="Rosling A."/>
        </authorList>
    </citation>
    <scope>NUCLEOTIDE SEQUENCE</scope>
    <source>
        <strain evidence="2">FL130A</strain>
    </source>
</reference>
<dbReference type="Proteomes" id="UP000789508">
    <property type="component" value="Unassembled WGS sequence"/>
</dbReference>
<organism evidence="2 3">
    <name type="scientific">Ambispora leptoticha</name>
    <dbReference type="NCBI Taxonomy" id="144679"/>
    <lineage>
        <taxon>Eukaryota</taxon>
        <taxon>Fungi</taxon>
        <taxon>Fungi incertae sedis</taxon>
        <taxon>Mucoromycota</taxon>
        <taxon>Glomeromycotina</taxon>
        <taxon>Glomeromycetes</taxon>
        <taxon>Archaeosporales</taxon>
        <taxon>Ambisporaceae</taxon>
        <taxon>Ambispora</taxon>
    </lineage>
</organism>
<proteinExistence type="predicted"/>